<feature type="compositionally biased region" description="Pro residues" evidence="1">
    <location>
        <begin position="326"/>
        <end position="339"/>
    </location>
</feature>
<keyword evidence="2" id="KW-0472">Membrane</keyword>
<reference evidence="5" key="1">
    <citation type="journal article" date="2019" name="Int. J. Syst. Evol. Microbiol.">
        <title>The Global Catalogue of Microorganisms (GCM) 10K type strain sequencing project: providing services to taxonomists for standard genome sequencing and annotation.</title>
        <authorList>
            <consortium name="The Broad Institute Genomics Platform"/>
            <consortium name="The Broad Institute Genome Sequencing Center for Infectious Disease"/>
            <person name="Wu L."/>
            <person name="Ma J."/>
        </authorList>
    </citation>
    <scope>NUCLEOTIDE SEQUENCE [LARGE SCALE GENOMIC DNA]</scope>
    <source>
        <strain evidence="5">JCM 3106</strain>
    </source>
</reference>
<evidence type="ECO:0000256" key="2">
    <source>
        <dbReference type="SAM" id="Phobius"/>
    </source>
</evidence>
<evidence type="ECO:0000313" key="4">
    <source>
        <dbReference type="EMBL" id="GAA3001898.1"/>
    </source>
</evidence>
<feature type="compositionally biased region" description="Low complexity" evidence="1">
    <location>
        <begin position="340"/>
        <end position="356"/>
    </location>
</feature>
<keyword evidence="2" id="KW-1133">Transmembrane helix</keyword>
<name>A0ABP6KFK2_9ACTN</name>
<feature type="compositionally biased region" description="Low complexity" evidence="1">
    <location>
        <begin position="90"/>
        <end position="101"/>
    </location>
</feature>
<feature type="compositionally biased region" description="Basic and acidic residues" evidence="1">
    <location>
        <begin position="147"/>
        <end position="162"/>
    </location>
</feature>
<feature type="compositionally biased region" description="Low complexity" evidence="1">
    <location>
        <begin position="315"/>
        <end position="325"/>
    </location>
</feature>
<feature type="chain" id="PRO_5047364188" evidence="3">
    <location>
        <begin position="31"/>
        <end position="418"/>
    </location>
</feature>
<keyword evidence="3" id="KW-0732">Signal</keyword>
<evidence type="ECO:0000256" key="1">
    <source>
        <dbReference type="SAM" id="MobiDB-lite"/>
    </source>
</evidence>
<feature type="compositionally biased region" description="Pro residues" evidence="1">
    <location>
        <begin position="77"/>
        <end position="89"/>
    </location>
</feature>
<protein>
    <submittedName>
        <fullName evidence="4">Uncharacterized protein</fullName>
    </submittedName>
</protein>
<dbReference type="RefSeq" id="WP_344892599.1">
    <property type="nucleotide sequence ID" value="NZ_BAAAWD010000006.1"/>
</dbReference>
<accession>A0ABP6KFK2</accession>
<feature type="transmembrane region" description="Helical" evidence="2">
    <location>
        <begin position="394"/>
        <end position="412"/>
    </location>
</feature>
<dbReference type="Proteomes" id="UP001499930">
    <property type="component" value="Unassembled WGS sequence"/>
</dbReference>
<feature type="region of interest" description="Disordered" evidence="1">
    <location>
        <begin position="70"/>
        <end position="371"/>
    </location>
</feature>
<gene>
    <name evidence="4" type="ORF">GCM10017559_23770</name>
</gene>
<keyword evidence="2" id="KW-0812">Transmembrane</keyword>
<feature type="compositionally biased region" description="Basic and acidic residues" evidence="1">
    <location>
        <begin position="102"/>
        <end position="125"/>
    </location>
</feature>
<evidence type="ECO:0000256" key="3">
    <source>
        <dbReference type="SAM" id="SignalP"/>
    </source>
</evidence>
<keyword evidence="5" id="KW-1185">Reference proteome</keyword>
<dbReference type="EMBL" id="BAAAWD010000006">
    <property type="protein sequence ID" value="GAA3001898.1"/>
    <property type="molecule type" value="Genomic_DNA"/>
</dbReference>
<evidence type="ECO:0000313" key="5">
    <source>
        <dbReference type="Proteomes" id="UP001499930"/>
    </source>
</evidence>
<feature type="signal peptide" evidence="3">
    <location>
        <begin position="1"/>
        <end position="30"/>
    </location>
</feature>
<feature type="compositionally biased region" description="Basic and acidic residues" evidence="1">
    <location>
        <begin position="208"/>
        <end position="217"/>
    </location>
</feature>
<feature type="compositionally biased region" description="Pro residues" evidence="1">
    <location>
        <begin position="300"/>
        <end position="314"/>
    </location>
</feature>
<dbReference type="InterPro" id="IPR006311">
    <property type="entry name" value="TAT_signal"/>
</dbReference>
<sequence length="418" mass="42302">MKHRRRNQRRGLLSAAGLATCVAVPLLAGAAPLFSTAALPGPAVPAPVSRAGDGTGPPRPQVTRYVGRAGHAGRPVAVPPFPAPVPGSTPGPDGTAGPDAGHAGERKAGRHEPGRGTASRAERGTEAGAGMRPARRGTSSRVAGDLSHPDAGRRPSRTEGEPGRPATAPGTRPGPGHPVAPAGTVAFSTGEQGHPPWRKRPAGPLKDLVGDPVKDLVDGLTGRSGTGRDQAGKGAVANRPAVTAPEPDLAPGADPKPGLDLKPDLKPDLDTKPDLKPGPEPGPGPGLVPGPKPEVKPEPKPGPPTVAPPAPSPSPSSSASRSSAPAPTPSRPVPVPPAAPVSVVPEAFATPAPSRTRTPRPRPSARTPSLPPLVRQRLVLDRYAARRKGTDRTLVLVVMFTGVISVTAVAALNGRAHR</sequence>
<feature type="compositionally biased region" description="Basic and acidic residues" evidence="1">
    <location>
        <begin position="257"/>
        <end position="277"/>
    </location>
</feature>
<proteinExistence type="predicted"/>
<feature type="compositionally biased region" description="Pro residues" evidence="1">
    <location>
        <begin position="278"/>
        <end position="292"/>
    </location>
</feature>
<comment type="caution">
    <text evidence="4">The sequence shown here is derived from an EMBL/GenBank/DDBJ whole genome shotgun (WGS) entry which is preliminary data.</text>
</comment>
<organism evidence="4 5">
    <name type="scientific">Streptosporangium longisporum</name>
    <dbReference type="NCBI Taxonomy" id="46187"/>
    <lineage>
        <taxon>Bacteria</taxon>
        <taxon>Bacillati</taxon>
        <taxon>Actinomycetota</taxon>
        <taxon>Actinomycetes</taxon>
        <taxon>Streptosporangiales</taxon>
        <taxon>Streptosporangiaceae</taxon>
        <taxon>Streptosporangium</taxon>
    </lineage>
</organism>
<dbReference type="PROSITE" id="PS51318">
    <property type="entry name" value="TAT"/>
    <property type="match status" value="1"/>
</dbReference>